<feature type="compositionally biased region" description="Basic and acidic residues" evidence="1">
    <location>
        <begin position="97"/>
        <end position="127"/>
    </location>
</feature>
<feature type="compositionally biased region" description="Basic and acidic residues" evidence="1">
    <location>
        <begin position="137"/>
        <end position="149"/>
    </location>
</feature>
<dbReference type="AlphaFoldDB" id="A0A0A9Y283"/>
<sequence length="383" mass="43089">MNSTQAFLIEVIVDRLDVRENPKNRQKAVGFNSKGRASSGMTGLMGAPTDSKMFTNVLGSESTRLSGVGGPPCSVIISFSDFEPIIINEDLTPEWEREKSKEVKEEINKEGKSEEATAEREMEEKRQARAAGLSPKEYQDTKKKNPDMLTEKRFTIGKSTLIRMQPTEMIELLKTEKLSIQVDGGSTYSLNLGTATVEFPANIIEAVVTAAYSSAMRDMIAREGHIWWPKQLYRTVMIKEVKEAQKQLALKKSLEFSQEEKDLAVRFKNLCELDPIPPPCPICEADEDECHRKPLTYKDIAPPNPPKKKRVKIDKKGQAWLMYPSPDPIQPPPLPTTAQMTEVVDVIDDSKKPTAILSLYVRLSCFGIALELNRREEPFPFPD</sequence>
<organism evidence="2">
    <name type="scientific">Lygus hesperus</name>
    <name type="common">Western plant bug</name>
    <dbReference type="NCBI Taxonomy" id="30085"/>
    <lineage>
        <taxon>Eukaryota</taxon>
        <taxon>Metazoa</taxon>
        <taxon>Ecdysozoa</taxon>
        <taxon>Arthropoda</taxon>
        <taxon>Hexapoda</taxon>
        <taxon>Insecta</taxon>
        <taxon>Pterygota</taxon>
        <taxon>Neoptera</taxon>
        <taxon>Paraneoptera</taxon>
        <taxon>Hemiptera</taxon>
        <taxon>Heteroptera</taxon>
        <taxon>Panheteroptera</taxon>
        <taxon>Cimicomorpha</taxon>
        <taxon>Miridae</taxon>
        <taxon>Mirini</taxon>
        <taxon>Lygus</taxon>
    </lineage>
</organism>
<reference evidence="2" key="2">
    <citation type="submission" date="2014-07" db="EMBL/GenBank/DDBJ databases">
        <authorList>
            <person name="Hull J."/>
        </authorList>
    </citation>
    <scope>NUCLEOTIDE SEQUENCE</scope>
</reference>
<name>A0A0A9Y283_LYGHE</name>
<gene>
    <name evidence="2" type="primary">glgA_2</name>
    <name evidence="2" type="ORF">CM83_15022</name>
</gene>
<protein>
    <submittedName>
        <fullName evidence="2">Glycogen synthase</fullName>
    </submittedName>
</protein>
<dbReference type="Pfam" id="PF14924">
    <property type="entry name" value="MAP10_N"/>
    <property type="match status" value="1"/>
</dbReference>
<evidence type="ECO:0000256" key="1">
    <source>
        <dbReference type="SAM" id="MobiDB-lite"/>
    </source>
</evidence>
<feature type="region of interest" description="Disordered" evidence="1">
    <location>
        <begin position="97"/>
        <end position="149"/>
    </location>
</feature>
<evidence type="ECO:0000313" key="2">
    <source>
        <dbReference type="EMBL" id="JAG25771.1"/>
    </source>
</evidence>
<proteinExistence type="predicted"/>
<reference evidence="2" key="1">
    <citation type="journal article" date="2014" name="PLoS ONE">
        <title>Transcriptome-Based Identification of ABC Transporters in the Western Tarnished Plant Bug Lygus hesperus.</title>
        <authorList>
            <person name="Hull J.J."/>
            <person name="Chaney K."/>
            <person name="Geib S.M."/>
            <person name="Fabrick J.A."/>
            <person name="Brent C.S."/>
            <person name="Walsh D."/>
            <person name="Lavine L.C."/>
        </authorList>
    </citation>
    <scope>NUCLEOTIDE SEQUENCE</scope>
</reference>
<accession>A0A0A9Y283</accession>
<dbReference type="EMBL" id="GBHO01017833">
    <property type="protein sequence ID" value="JAG25771.1"/>
    <property type="molecule type" value="Transcribed_RNA"/>
</dbReference>